<dbReference type="InParanoid" id="A0A1V9XA55"/>
<dbReference type="PANTHER" id="PTHR22691:SF8">
    <property type="entry name" value="PROTEIN SPT2 HOMOLOG"/>
    <property type="match status" value="1"/>
</dbReference>
<dbReference type="PANTHER" id="PTHR22691">
    <property type="entry name" value="YEAST SPT2-RELATED"/>
    <property type="match status" value="1"/>
</dbReference>
<dbReference type="Pfam" id="PF22878">
    <property type="entry name" value="SPT2_N"/>
    <property type="match status" value="1"/>
</dbReference>
<name>A0A1V9XA55_9ACAR</name>
<evidence type="ECO:0000313" key="6">
    <source>
        <dbReference type="EMBL" id="OQR70202.1"/>
    </source>
</evidence>
<sequence length="633" mass="72760">MNLDGLLKAAQKNTSVSVQKRCSLDIGPPKKLPKSKVDPNAIRALLQRKEKERREERDTLISKAVASTKRDDVHYKDHKGLRKQEQEWSEKCKRQWLKVQRERREFIQQMHLAADERDKKKQARDKDEVISSVKKKEEEKEQRKRKRKYETFEGTMDTSRKNKIRLSAPSGNTPKISDISELMRIAQSNAESGSFGANCTLPFEVPVTKKLDDEPRLLTGAEKRRIAEEQSILKKATEGQGIAKVPKIGATSNSGSVKGLNGIGRIPKKGESSSSVSANGRTTHREHSSSSSSKSSKSERSRSDREKERESKNHRERESSSSSSHRSKDSRDRAEREIKDKDRHKDQRKEHRDHKDSKDKAHKDQNKDLREKSHKGNKPQENGTSYTRQRLNGIGSTSKEARGRNDDRLAASSQQPVRKQLSHTSPISTMNAGSSASTVSGRVGISSGNVQLQSGDRERLRAEMARKLEQLQKERLANEAEERRKKLEARKARQMEEAMLKKRLRELQNSGPMDSDEEDDEEYDEDLDEYEDDFIDDADIDDPYAKRYSQDIAKIFKYDKRKYQAMDDEDIEESSFSRIMAEEARSARLGRQEDLEDMRREEEELRKKASKTRTLEELAKKLKQKKKLTLCPV</sequence>
<reference evidence="6 7" key="1">
    <citation type="journal article" date="2017" name="Gigascience">
        <title>Draft genome of the honey bee ectoparasitic mite, Tropilaelaps mercedesae, is shaped by the parasitic life history.</title>
        <authorList>
            <person name="Dong X."/>
            <person name="Armstrong S.D."/>
            <person name="Xia D."/>
            <person name="Makepeace B.L."/>
            <person name="Darby A.C."/>
            <person name="Kadowaki T."/>
        </authorList>
    </citation>
    <scope>NUCLEOTIDE SEQUENCE [LARGE SCALE GENOMIC DNA]</scope>
    <source>
        <strain evidence="6">Wuxi-XJTLU</strain>
    </source>
</reference>
<evidence type="ECO:0000256" key="3">
    <source>
        <dbReference type="ARBA" id="ARBA00023054"/>
    </source>
</evidence>
<dbReference type="InterPro" id="IPR054552">
    <property type="entry name" value="SPT2_N"/>
</dbReference>
<dbReference type="GO" id="GO:0006360">
    <property type="term" value="P:transcription by RNA polymerase I"/>
    <property type="evidence" value="ECO:0007669"/>
    <property type="project" value="TreeGrafter"/>
</dbReference>
<evidence type="ECO:0000256" key="2">
    <source>
        <dbReference type="ARBA" id="ARBA00013786"/>
    </source>
</evidence>
<dbReference type="SMART" id="SM00784">
    <property type="entry name" value="SPT2"/>
    <property type="match status" value="1"/>
</dbReference>
<evidence type="ECO:0000256" key="4">
    <source>
        <dbReference type="SAM" id="MobiDB-lite"/>
    </source>
</evidence>
<dbReference type="GO" id="GO:0042393">
    <property type="term" value="F:histone binding"/>
    <property type="evidence" value="ECO:0007669"/>
    <property type="project" value="TreeGrafter"/>
</dbReference>
<dbReference type="GO" id="GO:0005730">
    <property type="term" value="C:nucleolus"/>
    <property type="evidence" value="ECO:0007669"/>
    <property type="project" value="TreeGrafter"/>
</dbReference>
<feature type="compositionally biased region" description="Basic and acidic residues" evidence="4">
    <location>
        <begin position="399"/>
        <end position="409"/>
    </location>
</feature>
<dbReference type="AlphaFoldDB" id="A0A1V9XA55"/>
<feature type="region of interest" description="Disordered" evidence="4">
    <location>
        <begin position="1"/>
        <end position="42"/>
    </location>
</feature>
<feature type="compositionally biased region" description="Basic and acidic residues" evidence="4">
    <location>
        <begin position="326"/>
        <end position="371"/>
    </location>
</feature>
<proteinExistence type="inferred from homology"/>
<feature type="compositionally biased region" description="Basic and acidic residues" evidence="4">
    <location>
        <begin position="296"/>
        <end position="319"/>
    </location>
</feature>
<keyword evidence="3" id="KW-0175">Coiled coil</keyword>
<keyword evidence="7" id="KW-1185">Reference proteome</keyword>
<feature type="compositionally biased region" description="Basic and acidic residues" evidence="4">
    <location>
        <begin position="113"/>
        <end position="142"/>
    </location>
</feature>
<evidence type="ECO:0000313" key="7">
    <source>
        <dbReference type="Proteomes" id="UP000192247"/>
    </source>
</evidence>
<feature type="compositionally biased region" description="Polar residues" evidence="4">
    <location>
        <begin position="272"/>
        <end position="281"/>
    </location>
</feature>
<dbReference type="STRING" id="418985.A0A1V9XA55"/>
<comment type="similarity">
    <text evidence="1">Belongs to the SPT2 family.</text>
</comment>
<protein>
    <recommendedName>
        <fullName evidence="2">Protein SPT2 homolog</fullName>
    </recommendedName>
</protein>
<feature type="domain" description="SPT2 homolog N-terminal" evidence="5">
    <location>
        <begin position="1"/>
        <end position="57"/>
    </location>
</feature>
<dbReference type="GO" id="GO:0006334">
    <property type="term" value="P:nucleosome assembly"/>
    <property type="evidence" value="ECO:0007669"/>
    <property type="project" value="TreeGrafter"/>
</dbReference>
<feature type="compositionally biased region" description="Polar residues" evidence="4">
    <location>
        <begin position="11"/>
        <end position="20"/>
    </location>
</feature>
<evidence type="ECO:0000256" key="1">
    <source>
        <dbReference type="ARBA" id="ARBA00006461"/>
    </source>
</evidence>
<feature type="region of interest" description="Disordered" evidence="4">
    <location>
        <begin position="235"/>
        <end position="458"/>
    </location>
</feature>
<organism evidence="6 7">
    <name type="scientific">Tropilaelaps mercedesae</name>
    <dbReference type="NCBI Taxonomy" id="418985"/>
    <lineage>
        <taxon>Eukaryota</taxon>
        <taxon>Metazoa</taxon>
        <taxon>Ecdysozoa</taxon>
        <taxon>Arthropoda</taxon>
        <taxon>Chelicerata</taxon>
        <taxon>Arachnida</taxon>
        <taxon>Acari</taxon>
        <taxon>Parasitiformes</taxon>
        <taxon>Mesostigmata</taxon>
        <taxon>Gamasina</taxon>
        <taxon>Dermanyssoidea</taxon>
        <taxon>Laelapidae</taxon>
        <taxon>Tropilaelaps</taxon>
    </lineage>
</organism>
<comment type="caution">
    <text evidence="6">The sequence shown here is derived from an EMBL/GenBank/DDBJ whole genome shotgun (WGS) entry which is preliminary data.</text>
</comment>
<dbReference type="Pfam" id="PF08243">
    <property type="entry name" value="SPT2"/>
    <property type="match status" value="1"/>
</dbReference>
<feature type="region of interest" description="Disordered" evidence="4">
    <location>
        <begin position="582"/>
        <end position="612"/>
    </location>
</feature>
<accession>A0A1V9XA55</accession>
<feature type="region of interest" description="Disordered" evidence="4">
    <location>
        <begin position="113"/>
        <end position="178"/>
    </location>
</feature>
<feature type="compositionally biased region" description="Acidic residues" evidence="4">
    <location>
        <begin position="514"/>
        <end position="527"/>
    </location>
</feature>
<dbReference type="InterPro" id="IPR013256">
    <property type="entry name" value="Chromatin_SPT2"/>
</dbReference>
<dbReference type="Proteomes" id="UP000192247">
    <property type="component" value="Unassembled WGS sequence"/>
</dbReference>
<dbReference type="GO" id="GO:0003677">
    <property type="term" value="F:DNA binding"/>
    <property type="evidence" value="ECO:0007669"/>
    <property type="project" value="TreeGrafter"/>
</dbReference>
<feature type="region of interest" description="Disordered" evidence="4">
    <location>
        <begin position="499"/>
        <end position="527"/>
    </location>
</feature>
<feature type="compositionally biased region" description="Polar residues" evidence="4">
    <location>
        <begin position="379"/>
        <end position="398"/>
    </location>
</feature>
<feature type="compositionally biased region" description="Polar residues" evidence="4">
    <location>
        <begin position="411"/>
        <end position="454"/>
    </location>
</feature>
<gene>
    <name evidence="6" type="ORF">BIW11_11778</name>
</gene>
<evidence type="ECO:0000259" key="5">
    <source>
        <dbReference type="Pfam" id="PF22878"/>
    </source>
</evidence>
<dbReference type="EMBL" id="MNPL01018324">
    <property type="protein sequence ID" value="OQR70202.1"/>
    <property type="molecule type" value="Genomic_DNA"/>
</dbReference>
<dbReference type="OrthoDB" id="6517016at2759"/>